<dbReference type="PANTHER" id="PTHR30627:SF1">
    <property type="entry name" value="PEPTIDOGLYCAN D,D-TRANSPEPTIDASE FTSI"/>
    <property type="match status" value="1"/>
</dbReference>
<evidence type="ECO:0000256" key="1">
    <source>
        <dbReference type="ARBA" id="ARBA00004370"/>
    </source>
</evidence>
<keyword evidence="5" id="KW-1185">Reference proteome</keyword>
<accession>L0A6F4</accession>
<dbReference type="InterPro" id="IPR036138">
    <property type="entry name" value="PBP_dimer_sf"/>
</dbReference>
<dbReference type="PATRIC" id="fig|937777.3.peg.3332"/>
<dbReference type="KEGG" id="dpd:Deipe_3317"/>
<dbReference type="InterPro" id="IPR001460">
    <property type="entry name" value="PCN-bd_Tpept"/>
</dbReference>
<keyword evidence="2" id="KW-0472">Membrane</keyword>
<dbReference type="SUPFAM" id="SSF56601">
    <property type="entry name" value="beta-lactamase/transpeptidase-like"/>
    <property type="match status" value="1"/>
</dbReference>
<dbReference type="Pfam" id="PF00905">
    <property type="entry name" value="Transpeptidase"/>
    <property type="match status" value="1"/>
</dbReference>
<keyword evidence="4" id="KW-0132">Cell division</keyword>
<dbReference type="GO" id="GO:0005886">
    <property type="term" value="C:plasma membrane"/>
    <property type="evidence" value="ECO:0007669"/>
    <property type="project" value="TreeGrafter"/>
</dbReference>
<dbReference type="Gene3D" id="3.90.1310.10">
    <property type="entry name" value="Penicillin-binding protein 2a (Domain 2)"/>
    <property type="match status" value="1"/>
</dbReference>
<name>L0A6F4_DEIPD</name>
<evidence type="ECO:0000256" key="2">
    <source>
        <dbReference type="ARBA" id="ARBA00023136"/>
    </source>
</evidence>
<dbReference type="STRING" id="937777.Deipe_3317"/>
<protein>
    <submittedName>
        <fullName evidence="4">Cell division protein FtsI/penicillin-binding protein 2</fullName>
    </submittedName>
</protein>
<evidence type="ECO:0000313" key="4">
    <source>
        <dbReference type="EMBL" id="AFZ68757.1"/>
    </source>
</evidence>
<dbReference type="Gene3D" id="3.30.450.330">
    <property type="match status" value="1"/>
</dbReference>
<dbReference type="InterPro" id="IPR012338">
    <property type="entry name" value="Beta-lactam/transpept-like"/>
</dbReference>
<evidence type="ECO:0000313" key="5">
    <source>
        <dbReference type="Proteomes" id="UP000010467"/>
    </source>
</evidence>
<comment type="subcellular location">
    <subcellularLocation>
        <location evidence="1">Membrane</location>
    </subcellularLocation>
</comment>
<dbReference type="OrthoDB" id="9770103at2"/>
<keyword evidence="4" id="KW-0131">Cell cycle</keyword>
<dbReference type="EMBL" id="CP003382">
    <property type="protein sequence ID" value="AFZ68757.1"/>
    <property type="molecule type" value="Genomic_DNA"/>
</dbReference>
<sequence length="440" mass="47992">MEVKLRNRSRLMLAVWLAAFLLLVYAYAQIEMRLPQGYTAKTVVSRGSILAQDGTVLAKTVGQKRMYPQGQLAGQLLGMVGTDRGLEGLEASFEDRLARGEDITLTIDPRLQAVAESVLARAVKDRQGKYGSVVALDVKSGRILAAASYPPFDPNNWRNFPAADRRNRPLVDVYEPGSPIKALIIGAAINDGLTTPGTGYSTPMRRRIGRNTINDAVAHPPTLSTKEVLRYSSNVGMSHIVEHFTPNEMYAYLTAYGFGQKVGMKNVYTETGLLQPWQRWNDIVRVNTSFGQGMSGTTLQLAAAYNALANGGQYLPPRLVSDEPTGEPRQVLRPETAETMRTLLTSVVQEGIPHAAGIPGYQLAGKTGTAQVAENGRYSSTLYNSVFAGFFPAEAPRVTLAVMVHGATHDYHGSQLAAPIYRDIATEVFSQWAYPPVKSE</sequence>
<dbReference type="Gene3D" id="3.40.710.10">
    <property type="entry name" value="DD-peptidase/beta-lactamase superfamily"/>
    <property type="match status" value="1"/>
</dbReference>
<dbReference type="PANTHER" id="PTHR30627">
    <property type="entry name" value="PEPTIDOGLYCAN D,D-TRANSPEPTIDASE"/>
    <property type="match status" value="1"/>
</dbReference>
<dbReference type="GO" id="GO:0051301">
    <property type="term" value="P:cell division"/>
    <property type="evidence" value="ECO:0007669"/>
    <property type="project" value="UniProtKB-KW"/>
</dbReference>
<dbReference type="GO" id="GO:0008658">
    <property type="term" value="F:penicillin binding"/>
    <property type="evidence" value="ECO:0007669"/>
    <property type="project" value="InterPro"/>
</dbReference>
<dbReference type="InterPro" id="IPR050515">
    <property type="entry name" value="Beta-lactam/transpept"/>
</dbReference>
<dbReference type="RefSeq" id="WP_015237055.1">
    <property type="nucleotide sequence ID" value="NC_019793.1"/>
</dbReference>
<dbReference type="HOGENOM" id="CLU_009289_6_2_0"/>
<dbReference type="eggNOG" id="COG0768">
    <property type="taxonomic scope" value="Bacteria"/>
</dbReference>
<reference evidence="5" key="1">
    <citation type="submission" date="2012-03" db="EMBL/GenBank/DDBJ databases">
        <title>Complete sequence of chromosome of Deinococcus peraridilitoris DSM 19664.</title>
        <authorList>
            <person name="Lucas S."/>
            <person name="Copeland A."/>
            <person name="Lapidus A."/>
            <person name="Glavina del Rio T."/>
            <person name="Dalin E."/>
            <person name="Tice H."/>
            <person name="Bruce D."/>
            <person name="Goodwin L."/>
            <person name="Pitluck S."/>
            <person name="Peters L."/>
            <person name="Mikhailova N."/>
            <person name="Lu M."/>
            <person name="Kyrpides N."/>
            <person name="Mavromatis K."/>
            <person name="Ivanova N."/>
            <person name="Brettin T."/>
            <person name="Detter J.C."/>
            <person name="Han C."/>
            <person name="Larimer F."/>
            <person name="Land M."/>
            <person name="Hauser L."/>
            <person name="Markowitz V."/>
            <person name="Cheng J.-F."/>
            <person name="Hugenholtz P."/>
            <person name="Woyke T."/>
            <person name="Wu D."/>
            <person name="Pukall R."/>
            <person name="Steenblock K."/>
            <person name="Brambilla E."/>
            <person name="Klenk H.-P."/>
            <person name="Eisen J.A."/>
        </authorList>
    </citation>
    <scope>NUCLEOTIDE SEQUENCE [LARGE SCALE GENOMIC DNA]</scope>
    <source>
        <strain evidence="5">DSM 19664 / LMG 22246 / CIP 109416 / KR-200</strain>
    </source>
</reference>
<feature type="domain" description="Penicillin-binding protein transpeptidase" evidence="3">
    <location>
        <begin position="131"/>
        <end position="424"/>
    </location>
</feature>
<evidence type="ECO:0000259" key="3">
    <source>
        <dbReference type="Pfam" id="PF00905"/>
    </source>
</evidence>
<dbReference type="Proteomes" id="UP000010467">
    <property type="component" value="Chromosome"/>
</dbReference>
<proteinExistence type="predicted"/>
<dbReference type="GO" id="GO:0071555">
    <property type="term" value="P:cell wall organization"/>
    <property type="evidence" value="ECO:0007669"/>
    <property type="project" value="TreeGrafter"/>
</dbReference>
<dbReference type="AlphaFoldDB" id="L0A6F4"/>
<organism evidence="4 5">
    <name type="scientific">Deinococcus peraridilitoris (strain DSM 19664 / LMG 22246 / CIP 109416 / KR-200)</name>
    <dbReference type="NCBI Taxonomy" id="937777"/>
    <lineage>
        <taxon>Bacteria</taxon>
        <taxon>Thermotogati</taxon>
        <taxon>Deinococcota</taxon>
        <taxon>Deinococci</taxon>
        <taxon>Deinococcales</taxon>
        <taxon>Deinococcaceae</taxon>
        <taxon>Deinococcus</taxon>
    </lineage>
</organism>
<dbReference type="SUPFAM" id="SSF56519">
    <property type="entry name" value="Penicillin binding protein dimerisation domain"/>
    <property type="match status" value="1"/>
</dbReference>
<gene>
    <name evidence="4" type="ordered locus">Deipe_3317</name>
</gene>